<keyword evidence="5" id="KW-1185">Reference proteome</keyword>
<keyword evidence="1" id="KW-0472">Membrane</keyword>
<dbReference type="Proteomes" id="UP000595847">
    <property type="component" value="Chromosome"/>
</dbReference>
<evidence type="ECO:0000313" key="2">
    <source>
        <dbReference type="EMBL" id="QQE75759.1"/>
    </source>
</evidence>
<organism evidence="2 4">
    <name type="scientific">Brevibacillus composti</name>
    <dbReference type="NCBI Taxonomy" id="2796470"/>
    <lineage>
        <taxon>Bacteria</taxon>
        <taxon>Bacillati</taxon>
        <taxon>Bacillota</taxon>
        <taxon>Bacilli</taxon>
        <taxon>Bacillales</taxon>
        <taxon>Paenibacillaceae</taxon>
        <taxon>Brevibacillus</taxon>
    </lineage>
</organism>
<dbReference type="KEGG" id="bcop:JD108_07750"/>
<feature type="transmembrane region" description="Helical" evidence="1">
    <location>
        <begin position="43"/>
        <end position="64"/>
    </location>
</feature>
<sequence length="67" mass="8134">MAAVFGILFYIFWFVITGYIALKPRSAWEILGKWQARRYPSRHYFMMMRLFAVFAFFGPLIWFLTQL</sequence>
<dbReference type="Proteomes" id="UP000677234">
    <property type="component" value="Chromosome"/>
</dbReference>
<evidence type="ECO:0000313" key="3">
    <source>
        <dbReference type="EMBL" id="QUO42785.1"/>
    </source>
</evidence>
<keyword evidence="1" id="KW-1133">Transmembrane helix</keyword>
<proteinExistence type="predicted"/>
<name>A0A7T5ENA3_9BACL</name>
<reference evidence="2 4" key="1">
    <citation type="submission" date="2020-12" db="EMBL/GenBank/DDBJ databases">
        <title>strain FJAT-54423T represents a novel species of the genus Brevibacillus.</title>
        <authorList>
            <person name="Tang R."/>
        </authorList>
    </citation>
    <scope>NUCLEOTIDE SEQUENCE [LARGE SCALE GENOMIC DNA]</scope>
    <source>
        <strain evidence="2 4">FJAT-54423</strain>
    </source>
</reference>
<evidence type="ECO:0000256" key="1">
    <source>
        <dbReference type="SAM" id="Phobius"/>
    </source>
</evidence>
<dbReference type="RefSeq" id="WP_198829273.1">
    <property type="nucleotide sequence ID" value="NZ_CP066308.1"/>
</dbReference>
<evidence type="ECO:0000313" key="4">
    <source>
        <dbReference type="Proteomes" id="UP000595847"/>
    </source>
</evidence>
<dbReference type="AlphaFoldDB" id="A0A7T5ENA3"/>
<accession>A0A7T5ENA3</accession>
<feature type="transmembrane region" description="Helical" evidence="1">
    <location>
        <begin position="6"/>
        <end position="22"/>
    </location>
</feature>
<protein>
    <submittedName>
        <fullName evidence="2">Uncharacterized protein</fullName>
    </submittedName>
</protein>
<dbReference type="EMBL" id="CP073708">
    <property type="protein sequence ID" value="QUO42785.1"/>
    <property type="molecule type" value="Genomic_DNA"/>
</dbReference>
<gene>
    <name evidence="2" type="ORF">JD108_07750</name>
    <name evidence="3" type="ORF">KDJ56_07430</name>
</gene>
<keyword evidence="1" id="KW-0812">Transmembrane</keyword>
<evidence type="ECO:0000313" key="5">
    <source>
        <dbReference type="Proteomes" id="UP000677234"/>
    </source>
</evidence>
<dbReference type="EMBL" id="CP066308">
    <property type="protein sequence ID" value="QQE75759.1"/>
    <property type="molecule type" value="Genomic_DNA"/>
</dbReference>
<reference evidence="3" key="2">
    <citation type="submission" date="2021-04" db="EMBL/GenBank/DDBJ databases">
        <title>Brevibacillus composti FJAT-54423, complete genome.</title>
        <authorList>
            <person name="Tang R."/>
        </authorList>
    </citation>
    <scope>NUCLEOTIDE SEQUENCE</scope>
    <source>
        <strain evidence="3">FJAT-54424</strain>
    </source>
</reference>